<dbReference type="InterPro" id="IPR011021">
    <property type="entry name" value="Arrestin-like_N"/>
</dbReference>
<evidence type="ECO:0000259" key="4">
    <source>
        <dbReference type="SMART" id="SM01017"/>
    </source>
</evidence>
<dbReference type="SMART" id="SM01017">
    <property type="entry name" value="Arrestin_C"/>
    <property type="match status" value="1"/>
</dbReference>
<keyword evidence="2" id="KW-0716">Sensory transduction</keyword>
<dbReference type="RefSeq" id="XP_030374222.1">
    <property type="nucleotide sequence ID" value="XM_030518362.1"/>
</dbReference>
<dbReference type="InterPro" id="IPR011022">
    <property type="entry name" value="Arrestin_C-like"/>
</dbReference>
<dbReference type="InterPro" id="IPR014756">
    <property type="entry name" value="Ig_E-set"/>
</dbReference>
<dbReference type="GeneID" id="115623818"/>
<organism evidence="5 6">
    <name type="scientific">Drosophila lebanonensis</name>
    <name type="common">Fruit fly</name>
    <name type="synonym">Scaptodrosophila lebanonensis</name>
    <dbReference type="NCBI Taxonomy" id="7225"/>
    <lineage>
        <taxon>Eukaryota</taxon>
        <taxon>Metazoa</taxon>
        <taxon>Ecdysozoa</taxon>
        <taxon>Arthropoda</taxon>
        <taxon>Hexapoda</taxon>
        <taxon>Insecta</taxon>
        <taxon>Pterygota</taxon>
        <taxon>Neoptera</taxon>
        <taxon>Endopterygota</taxon>
        <taxon>Diptera</taxon>
        <taxon>Brachycera</taxon>
        <taxon>Muscomorpha</taxon>
        <taxon>Ephydroidea</taxon>
        <taxon>Drosophilidae</taxon>
        <taxon>Scaptodrosophila</taxon>
    </lineage>
</organism>
<dbReference type="PANTHER" id="PTHR11188:SF167">
    <property type="entry name" value="ARRESTIN C-TERMINAL-LIKE DOMAIN-CONTAINING PROTEIN-RELATED"/>
    <property type="match status" value="1"/>
</dbReference>
<dbReference type="Proteomes" id="UP000504634">
    <property type="component" value="Unplaced"/>
</dbReference>
<dbReference type="Pfam" id="PF02752">
    <property type="entry name" value="Arrestin_C"/>
    <property type="match status" value="1"/>
</dbReference>
<feature type="domain" description="Arrestin C-terminal-like" evidence="4">
    <location>
        <begin position="99"/>
        <end position="232"/>
    </location>
</feature>
<evidence type="ECO:0000313" key="6">
    <source>
        <dbReference type="RefSeq" id="XP_030374222.1"/>
    </source>
</evidence>
<accession>A0A6J2TGS1</accession>
<dbReference type="SUPFAM" id="SSF81296">
    <property type="entry name" value="E set domains"/>
    <property type="match status" value="2"/>
</dbReference>
<comment type="similarity">
    <text evidence="1">Belongs to the arrestin family.</text>
</comment>
<dbReference type="AlphaFoldDB" id="A0A6J2TGS1"/>
<dbReference type="InterPro" id="IPR050357">
    <property type="entry name" value="Arrestin_domain-protein"/>
</dbReference>
<sequence length="349" mass="39420">MDMLAKRAKIQRNMELDAGTHTYDFSMPLPPQFPSSFVSDFGKIVCEVLLTVNRPFGHRELFRHPLTIFQSYNLNQSPDLVHPKSLAYTKKFSCHWFFCSSPVTATLIIPYGGYTPSQLINFELHVQNPSSYYTVRNIKLKLEQICKYRATMPKHRVRQQITEIAESSHLGAVERSSWRVITDTLKVPSVPPSTHDHRAIEISYGIVVSLTMGDTKEEALFRMPIVIGTIPLAKNISDPTNKSTPPESISHNAHNSNQARSEEHIKLNVISSHSKSWGWRPTTPESPETPSPPEFPEMLEVPDMVEMSTLNESNLYQCNIDVNCESAASSFQCDTLDYSDTVCVDISDD</sequence>
<feature type="compositionally biased region" description="Polar residues" evidence="3">
    <location>
        <begin position="237"/>
        <end position="259"/>
    </location>
</feature>
<gene>
    <name evidence="6" type="primary">LOC115623818</name>
</gene>
<dbReference type="OrthoDB" id="2333384at2759"/>
<evidence type="ECO:0000256" key="2">
    <source>
        <dbReference type="ARBA" id="ARBA00022606"/>
    </source>
</evidence>
<proteinExistence type="inferred from homology"/>
<evidence type="ECO:0000313" key="5">
    <source>
        <dbReference type="Proteomes" id="UP000504634"/>
    </source>
</evidence>
<dbReference type="InterPro" id="IPR014752">
    <property type="entry name" value="Arrestin-like_C"/>
</dbReference>
<dbReference type="GO" id="GO:0005737">
    <property type="term" value="C:cytoplasm"/>
    <property type="evidence" value="ECO:0007669"/>
    <property type="project" value="TreeGrafter"/>
</dbReference>
<feature type="region of interest" description="Disordered" evidence="3">
    <location>
        <begin position="275"/>
        <end position="297"/>
    </location>
</feature>
<protein>
    <submittedName>
        <fullName evidence="6">Arrestin domain-containing protein 1-like</fullName>
    </submittedName>
</protein>
<evidence type="ECO:0000256" key="3">
    <source>
        <dbReference type="SAM" id="MobiDB-lite"/>
    </source>
</evidence>
<dbReference type="Pfam" id="PF00339">
    <property type="entry name" value="Arrestin_N"/>
    <property type="match status" value="1"/>
</dbReference>
<dbReference type="GO" id="GO:0015031">
    <property type="term" value="P:protein transport"/>
    <property type="evidence" value="ECO:0007669"/>
    <property type="project" value="TreeGrafter"/>
</dbReference>
<feature type="region of interest" description="Disordered" evidence="3">
    <location>
        <begin position="234"/>
        <end position="261"/>
    </location>
</feature>
<reference evidence="6" key="1">
    <citation type="submission" date="2025-08" db="UniProtKB">
        <authorList>
            <consortium name="RefSeq"/>
        </authorList>
    </citation>
    <scope>IDENTIFICATION</scope>
    <source>
        <strain evidence="6">11010-0011.00</strain>
        <tissue evidence="6">Whole body</tissue>
    </source>
</reference>
<dbReference type="PANTHER" id="PTHR11188">
    <property type="entry name" value="ARRESTIN DOMAIN CONTAINING PROTEIN"/>
    <property type="match status" value="1"/>
</dbReference>
<keyword evidence="5" id="KW-1185">Reference proteome</keyword>
<dbReference type="Gene3D" id="2.60.40.640">
    <property type="match status" value="2"/>
</dbReference>
<name>A0A6J2TGS1_DROLE</name>
<evidence type="ECO:0000256" key="1">
    <source>
        <dbReference type="ARBA" id="ARBA00005298"/>
    </source>
</evidence>